<proteinExistence type="predicted"/>
<protein>
    <submittedName>
        <fullName evidence="2">Uncharacterized protein LOC108677771</fullName>
    </submittedName>
</protein>
<dbReference type="Proteomes" id="UP000694843">
    <property type="component" value="Unplaced"/>
</dbReference>
<evidence type="ECO:0000313" key="2">
    <source>
        <dbReference type="RefSeq" id="XP_018021542.1"/>
    </source>
</evidence>
<dbReference type="GeneID" id="108677771"/>
<gene>
    <name evidence="2" type="primary">LOC108677771</name>
</gene>
<dbReference type="AlphaFoldDB" id="A0A8B7P6N2"/>
<dbReference type="KEGG" id="hazt:108677771"/>
<dbReference type="RefSeq" id="XP_018021542.1">
    <property type="nucleotide sequence ID" value="XM_018166053.1"/>
</dbReference>
<sequence length="130" mass="15376">MMASKLAAVELECQEEAEKCNKSNVSNISLLPQAFMTPKSKLANAERKVKLWKNRYMALLDLTRFKRQSPMERLKSYKLLHKTKRRNSAENLILYLDTRYARTQKKYEQLLSNNRDLARSLTEQRLETQH</sequence>
<name>A0A8B7P6N2_HYAAZ</name>
<evidence type="ECO:0000313" key="1">
    <source>
        <dbReference type="Proteomes" id="UP000694843"/>
    </source>
</evidence>
<organism evidence="1 2">
    <name type="scientific">Hyalella azteca</name>
    <name type="common">Amphipod</name>
    <dbReference type="NCBI Taxonomy" id="294128"/>
    <lineage>
        <taxon>Eukaryota</taxon>
        <taxon>Metazoa</taxon>
        <taxon>Ecdysozoa</taxon>
        <taxon>Arthropoda</taxon>
        <taxon>Crustacea</taxon>
        <taxon>Multicrustacea</taxon>
        <taxon>Malacostraca</taxon>
        <taxon>Eumalacostraca</taxon>
        <taxon>Peracarida</taxon>
        <taxon>Amphipoda</taxon>
        <taxon>Senticaudata</taxon>
        <taxon>Talitrida</taxon>
        <taxon>Talitroidea</taxon>
        <taxon>Hyalellidae</taxon>
        <taxon>Hyalella</taxon>
    </lineage>
</organism>
<keyword evidence="1" id="KW-1185">Reference proteome</keyword>
<reference evidence="2" key="1">
    <citation type="submission" date="2025-08" db="UniProtKB">
        <authorList>
            <consortium name="RefSeq"/>
        </authorList>
    </citation>
    <scope>IDENTIFICATION</scope>
    <source>
        <tissue evidence="2">Whole organism</tissue>
    </source>
</reference>
<accession>A0A8B7P6N2</accession>